<keyword evidence="3" id="KW-1185">Reference proteome</keyword>
<keyword evidence="1" id="KW-1133">Transmembrane helix</keyword>
<evidence type="ECO:0000313" key="2">
    <source>
        <dbReference type="EMBL" id="AHG02378.1"/>
    </source>
</evidence>
<gene>
    <name evidence="2" type="ORF">HALLA_20965</name>
</gene>
<evidence type="ECO:0000256" key="1">
    <source>
        <dbReference type="SAM" id="Phobius"/>
    </source>
</evidence>
<dbReference type="InterPro" id="IPR055693">
    <property type="entry name" value="DUF7269"/>
</dbReference>
<accession>W0JZK7</accession>
<dbReference type="KEGG" id="hlr:HALLA_20965"/>
<evidence type="ECO:0000313" key="3">
    <source>
        <dbReference type="Proteomes" id="UP000019024"/>
    </source>
</evidence>
<protein>
    <submittedName>
        <fullName evidence="2">Uncharacterized protein</fullName>
    </submittedName>
</protein>
<dbReference type="eggNOG" id="arCOG06437">
    <property type="taxonomic scope" value="Archaea"/>
</dbReference>
<keyword evidence="1" id="KW-0812">Transmembrane</keyword>
<name>W0JZK7_9EURY</name>
<dbReference type="HOGENOM" id="CLU_1393612_0_0_2"/>
<geneLocation type="plasmid" evidence="3">
    <name>3</name>
</geneLocation>
<dbReference type="AlphaFoldDB" id="W0JZK7"/>
<organism evidence="2 3">
    <name type="scientific">Halostagnicola larsenii XH-48</name>
    <dbReference type="NCBI Taxonomy" id="797299"/>
    <lineage>
        <taxon>Archaea</taxon>
        <taxon>Methanobacteriati</taxon>
        <taxon>Methanobacteriota</taxon>
        <taxon>Stenosarchaea group</taxon>
        <taxon>Halobacteria</taxon>
        <taxon>Halobacteriales</taxon>
        <taxon>Natrialbaceae</taxon>
        <taxon>Halostagnicola</taxon>
    </lineage>
</organism>
<feature type="transmembrane region" description="Helical" evidence="1">
    <location>
        <begin position="45"/>
        <end position="67"/>
    </location>
</feature>
<proteinExistence type="predicted"/>
<keyword evidence="1" id="KW-0472">Membrane</keyword>
<sequence length="194" mass="21616">MTKVTTSARLVLLVAGVLSLVTGLVVLVSPALEEAAGWPWADDALLVAFFTVAFVLASFVASFEFLAGETSGETTKRPERVASKSPPGHELERILDRRWWSLPPSSAQRQRIRNQFQRAAMRSIVRTDGCSAAVARERIDRGTWTDDSIAAAFLCPDSELSRLQRVRIRLRFHHGARRTARAILTRSEKSSDRR</sequence>
<dbReference type="Proteomes" id="UP000019024">
    <property type="component" value="Plasmid unnamed4"/>
</dbReference>
<dbReference type="OrthoDB" id="31512at2157"/>
<reference evidence="2 3" key="1">
    <citation type="submission" date="2014-01" db="EMBL/GenBank/DDBJ databases">
        <authorList>
            <consortium name="DOE Joint Genome Institute"/>
            <person name="Anderson I."/>
            <person name="Huntemann M."/>
            <person name="Han J."/>
            <person name="Chen A."/>
            <person name="Kyrpides N."/>
            <person name="Mavromatis K."/>
            <person name="Markowitz V."/>
            <person name="Palaniappan K."/>
            <person name="Ivanova N."/>
            <person name="Schaumberg A."/>
            <person name="Pati A."/>
            <person name="Liolios K."/>
            <person name="Nordberg H.P."/>
            <person name="Cantor M.N."/>
            <person name="Hua S.X."/>
            <person name="Woyke T."/>
        </authorList>
    </citation>
    <scope>NUCLEOTIDE SEQUENCE [LARGE SCALE GENOMIC DNA]</scope>
    <source>
        <strain evidence="2 3">XH-48</strain>
        <plasmid evidence="3">3</plasmid>
    </source>
</reference>
<keyword evidence="2" id="KW-0614">Plasmid</keyword>
<dbReference type="EMBL" id="CP007059">
    <property type="protein sequence ID" value="AHG02378.1"/>
    <property type="molecule type" value="Genomic_DNA"/>
</dbReference>
<dbReference type="Pfam" id="PF23933">
    <property type="entry name" value="DUF7269"/>
    <property type="match status" value="1"/>
</dbReference>